<evidence type="ECO:0000313" key="1">
    <source>
        <dbReference type="EMBL" id="MCG4528648.1"/>
    </source>
</evidence>
<dbReference type="RefSeq" id="WP_238074940.1">
    <property type="nucleotide sequence ID" value="NZ_JAKNJB010000040.1"/>
</dbReference>
<proteinExistence type="predicted"/>
<gene>
    <name evidence="1" type="ORF">L0P79_16505</name>
</gene>
<reference evidence="1 2" key="1">
    <citation type="submission" date="2022-01" db="EMBL/GenBank/DDBJ databases">
        <title>Collection of gut derived symbiotic bacterial strains cultured from healthy donors.</title>
        <authorList>
            <person name="Lin H."/>
            <person name="Kohout C."/>
            <person name="Waligurski E."/>
            <person name="Pamer E.G."/>
        </authorList>
    </citation>
    <scope>NUCLEOTIDE SEQUENCE [LARGE SCALE GENOMIC DNA]</scope>
    <source>
        <strain evidence="1 2">DFI.3.7</strain>
    </source>
</reference>
<organism evidence="1 2">
    <name type="scientific">Intestinimonas massiliensis</name>
    <name type="common">ex Afouda et al. 2020</name>
    <dbReference type="NCBI Taxonomy" id="1673721"/>
    <lineage>
        <taxon>Bacteria</taxon>
        <taxon>Bacillati</taxon>
        <taxon>Bacillota</taxon>
        <taxon>Clostridia</taxon>
        <taxon>Eubacteriales</taxon>
        <taxon>Intestinimonas</taxon>
    </lineage>
</organism>
<accession>A0ABS9MCV2</accession>
<protein>
    <submittedName>
        <fullName evidence="1">Uncharacterized protein</fullName>
    </submittedName>
</protein>
<dbReference type="EMBL" id="JAKNJB010000040">
    <property type="protein sequence ID" value="MCG4528648.1"/>
    <property type="molecule type" value="Genomic_DNA"/>
</dbReference>
<dbReference type="Proteomes" id="UP001200313">
    <property type="component" value="Unassembled WGS sequence"/>
</dbReference>
<sequence length="342" mass="39049">MKHRLTPLLEGMEMGKSEHDWLEQRLESMTAKEELLFRGAMQIESPRDIQTTIKILQGLDHYQLLYGAEDDVLLGRFVMEHIHTPTHAARGYLDPEIVGAAYREHGSGSFVENHYVERLNPDRPLPEVNPNVPLPITGEYAIRIKLVSRNNMEGVWIGFPDTGEYMDTAHPDELLLGLDALQAETLDQCMAVDVDCVLPQITDILNQYDSAGELVRHAIDFGYVWAEQGQGEPHWMEKWQCVMELEDCHRLDLALDLAQNLHCYEFIPRGVDLTQYGMDLARKEGVLGQDPLLIQCFDSVAYAQHHMAKYGLSATDHGYAARNEQEIIYEYSQPEHEPEMTM</sequence>
<evidence type="ECO:0000313" key="2">
    <source>
        <dbReference type="Proteomes" id="UP001200313"/>
    </source>
</evidence>
<keyword evidence="2" id="KW-1185">Reference proteome</keyword>
<comment type="caution">
    <text evidence="1">The sequence shown here is derived from an EMBL/GenBank/DDBJ whole genome shotgun (WGS) entry which is preliminary data.</text>
</comment>
<name>A0ABS9MCV2_9FIRM</name>